<protein>
    <recommendedName>
        <fullName evidence="4">Glycogen debranching enzyme</fullName>
    </recommendedName>
</protein>
<dbReference type="EMBL" id="MTYH01000037">
    <property type="protein sequence ID" value="PNP43710.1"/>
    <property type="molecule type" value="Genomic_DNA"/>
</dbReference>
<evidence type="ECO:0000313" key="2">
    <source>
        <dbReference type="EMBL" id="PNP43710.1"/>
    </source>
</evidence>
<evidence type="ECO:0000256" key="1">
    <source>
        <dbReference type="SAM" id="SignalP"/>
    </source>
</evidence>
<accession>A0A2K0TDV6</accession>
<evidence type="ECO:0008006" key="4">
    <source>
        <dbReference type="Google" id="ProtNLM"/>
    </source>
</evidence>
<dbReference type="OrthoDB" id="2591256at2759"/>
<dbReference type="AlphaFoldDB" id="A0A2K0TDV6"/>
<keyword evidence="1" id="KW-0732">Signal</keyword>
<gene>
    <name evidence="2" type="ORF">TGAMA5MH_04683</name>
</gene>
<sequence>MLQKLAASLLLLVTCSSSVTAQSARSNSNSSPPACSARTLHLSDPPYQDYFYSDCHVDAQAVVTSPLPDSNLSIIGPRFIVAWPAGNSGICTFFQPQSGKNGSLAIELVNSTLGAPLGPIYSKTKDSANPVVGVEGVLSFNNSAELPIAILGSVRNIRDFTEGPSLLSPIIQAGINVTKFQKTGAQISRLWLDNVTTTTFTLVPWKNSDNHIQIDNTTLRFGSGSYHFTASFNYPQLKQLTPSQILNEQCQSLVKQQPETISSLSFFSYTEKLLAGGWRFLTYFGRDSMLTALLLQPILGTGNGSAIEAVIGAALERVNRTDGSVCHEETIGDYATFVNLQNNITSTAAGFTYPMIDTDYYLPVLMARYFGSSPERITPLLDTKAGAIDIGNLNLTWRDLSYATASKIMNITTAFEQNQTVDNLIALKPDQSVGQWRDSSWGLAHGRIPFDVNCALAPAALYAISSLAAMPGVYPNNSVTQKWTTVAAQRAKVWEDKTLQFFQYNLTAKTAVARLTEYTSKNTFYDGPTNGDSASDHSTNGTIIDYGLAINSTTTPEVIPITHTDTAFRHYLLNTTDDEQLTTFINASANAVLRPFPAGLSTPIGVVVANPALSNNDVLIANFPNSAYHGTVVWSWQLALMAKGFERQLERCHGSGNVTDIPSSITNATATPQFCSNKGVYTALKAAYNGLWDIIENNSEQLESEVWSWTYSGGKNGTEADFKFSPLAVLPPPPGAGSATESDVRQLWSLTFLSVTRNKGFS</sequence>
<comment type="caution">
    <text evidence="2">The sequence shown here is derived from an EMBL/GenBank/DDBJ whole genome shotgun (WGS) entry which is preliminary data.</text>
</comment>
<proteinExistence type="predicted"/>
<organism evidence="2 3">
    <name type="scientific">Trichoderma gamsii</name>
    <dbReference type="NCBI Taxonomy" id="398673"/>
    <lineage>
        <taxon>Eukaryota</taxon>
        <taxon>Fungi</taxon>
        <taxon>Dikarya</taxon>
        <taxon>Ascomycota</taxon>
        <taxon>Pezizomycotina</taxon>
        <taxon>Sordariomycetes</taxon>
        <taxon>Hypocreomycetidae</taxon>
        <taxon>Hypocreales</taxon>
        <taxon>Hypocreaceae</taxon>
        <taxon>Trichoderma</taxon>
    </lineage>
</organism>
<dbReference type="Proteomes" id="UP000236546">
    <property type="component" value="Unassembled WGS sequence"/>
</dbReference>
<reference evidence="2 3" key="1">
    <citation type="submission" date="2017-02" db="EMBL/GenBank/DDBJ databases">
        <title>Genomes of Trichoderma spp. with biocontrol activity.</title>
        <authorList>
            <person name="Gardiner D."/>
            <person name="Kazan K."/>
            <person name="Vos C."/>
            <person name="Harvey P."/>
        </authorList>
    </citation>
    <scope>NUCLEOTIDE SEQUENCE [LARGE SCALE GENOMIC DNA]</scope>
    <source>
        <strain evidence="2 3">A5MH</strain>
    </source>
</reference>
<feature type="signal peptide" evidence="1">
    <location>
        <begin position="1"/>
        <end position="21"/>
    </location>
</feature>
<name>A0A2K0TDV6_9HYPO</name>
<evidence type="ECO:0000313" key="3">
    <source>
        <dbReference type="Proteomes" id="UP000236546"/>
    </source>
</evidence>
<feature type="chain" id="PRO_5014453996" description="Glycogen debranching enzyme" evidence="1">
    <location>
        <begin position="22"/>
        <end position="762"/>
    </location>
</feature>